<keyword evidence="12 16" id="KW-0630">Potassium</keyword>
<evidence type="ECO:0000313" key="18">
    <source>
        <dbReference type="Proteomes" id="UP000242857"/>
    </source>
</evidence>
<dbReference type="GO" id="GO:0005737">
    <property type="term" value="C:cytoplasm"/>
    <property type="evidence" value="ECO:0007669"/>
    <property type="project" value="UniProtKB-SubCell"/>
</dbReference>
<dbReference type="RefSeq" id="WP_072755000.1">
    <property type="nucleotide sequence ID" value="NZ_FQUK01000005.1"/>
</dbReference>
<keyword evidence="9 16" id="KW-0547">Nucleotide-binding</keyword>
<comment type="function">
    <text evidence="16">Catalyzes the phosphorylation of pantothenate (Pan), the first step in CoA biosynthesis.</text>
</comment>
<dbReference type="CDD" id="cd24015">
    <property type="entry name" value="ASKHA_NBD_PanK-III"/>
    <property type="match status" value="1"/>
</dbReference>
<dbReference type="STRING" id="213588.SAMN02745204_00443"/>
<dbReference type="OrthoDB" id="9781305at2"/>
<dbReference type="Proteomes" id="UP000242857">
    <property type="component" value="Unassembled WGS sequence"/>
</dbReference>
<gene>
    <name evidence="16" type="primary">coaX</name>
    <name evidence="17" type="ORF">SAMN02745204_00443</name>
</gene>
<evidence type="ECO:0000256" key="14">
    <source>
        <dbReference type="ARBA" id="ARBA00038036"/>
    </source>
</evidence>
<accession>A0A1M4TJ70</accession>
<feature type="binding site" evidence="16">
    <location>
        <position position="89"/>
    </location>
    <ligand>
        <name>substrate</name>
    </ligand>
</feature>
<evidence type="ECO:0000313" key="17">
    <source>
        <dbReference type="EMBL" id="SHE44542.1"/>
    </source>
</evidence>
<evidence type="ECO:0000256" key="13">
    <source>
        <dbReference type="ARBA" id="ARBA00022993"/>
    </source>
</evidence>
<dbReference type="GO" id="GO:0004594">
    <property type="term" value="F:pantothenate kinase activity"/>
    <property type="evidence" value="ECO:0007669"/>
    <property type="project" value="UniProtKB-UniRule"/>
</dbReference>
<keyword evidence="7 16" id="KW-0963">Cytoplasm</keyword>
<keyword evidence="18" id="KW-1185">Reference proteome</keyword>
<dbReference type="NCBIfam" id="TIGR00671">
    <property type="entry name" value="baf"/>
    <property type="match status" value="1"/>
</dbReference>
<feature type="binding site" evidence="16">
    <location>
        <position position="169"/>
    </location>
    <ligand>
        <name>substrate</name>
    </ligand>
</feature>
<evidence type="ECO:0000256" key="8">
    <source>
        <dbReference type="ARBA" id="ARBA00022679"/>
    </source>
</evidence>
<dbReference type="EMBL" id="FQUK01000005">
    <property type="protein sequence ID" value="SHE44542.1"/>
    <property type="molecule type" value="Genomic_DNA"/>
</dbReference>
<feature type="active site" description="Proton acceptor" evidence="16">
    <location>
        <position position="98"/>
    </location>
</feature>
<dbReference type="EC" id="2.7.1.33" evidence="6 16"/>
<name>A0A1M4TJ70_9GAMM</name>
<dbReference type="AlphaFoldDB" id="A0A1M4TJ70"/>
<sequence length="239" mass="25172">MSTWLFDLGNTRLKWAPLQADGQLGPVTASPHGDGDAWLQTLPQGQLACIASVAAPERRLALLDALLPRFECLVQVSSEAALGPLRIAYADPARLGVDRFLAMLGQCDGRPMLLVGVGTALTLDLVDGEGRHRGGRIAPAPDLMRQALHARATQLPPSGGRFVPFADTTEDALASGCLGAALGLIEHSLQAARAELGVQPQLRVHGGGVAALRPWLPEHVVVADAVLVGLARWHALRIA</sequence>
<comment type="pathway">
    <text evidence="4 16">Cofactor biosynthesis; coenzyme A biosynthesis; CoA from (R)-pantothenate: step 1/5.</text>
</comment>
<dbReference type="PANTHER" id="PTHR34265">
    <property type="entry name" value="TYPE III PANTOTHENATE KINASE"/>
    <property type="match status" value="1"/>
</dbReference>
<evidence type="ECO:0000256" key="9">
    <source>
        <dbReference type="ARBA" id="ARBA00022741"/>
    </source>
</evidence>
<reference evidence="18" key="1">
    <citation type="submission" date="2016-11" db="EMBL/GenBank/DDBJ databases">
        <authorList>
            <person name="Varghese N."/>
            <person name="Submissions S."/>
        </authorList>
    </citation>
    <scope>NUCLEOTIDE SEQUENCE [LARGE SCALE GENOMIC DNA]</scope>
    <source>
        <strain evidence="18">DSM 14834</strain>
    </source>
</reference>
<evidence type="ECO:0000256" key="5">
    <source>
        <dbReference type="ARBA" id="ARBA00011738"/>
    </source>
</evidence>
<comment type="cofactor">
    <cofactor evidence="16">
        <name>NH4(+)</name>
        <dbReference type="ChEBI" id="CHEBI:28938"/>
    </cofactor>
    <cofactor evidence="16">
        <name>K(+)</name>
        <dbReference type="ChEBI" id="CHEBI:29103"/>
    </cofactor>
    <text evidence="16">A monovalent cation. Ammonium or potassium.</text>
</comment>
<keyword evidence="13 16" id="KW-0173">Coenzyme A biosynthesis</keyword>
<feature type="binding site" evidence="16">
    <location>
        <begin position="7"/>
        <end position="14"/>
    </location>
    <ligand>
        <name>ATP</name>
        <dbReference type="ChEBI" id="CHEBI:30616"/>
    </ligand>
</feature>
<evidence type="ECO:0000256" key="12">
    <source>
        <dbReference type="ARBA" id="ARBA00022958"/>
    </source>
</evidence>
<evidence type="ECO:0000256" key="7">
    <source>
        <dbReference type="ARBA" id="ARBA00022490"/>
    </source>
</evidence>
<evidence type="ECO:0000256" key="10">
    <source>
        <dbReference type="ARBA" id="ARBA00022777"/>
    </source>
</evidence>
<dbReference type="InterPro" id="IPR004619">
    <property type="entry name" value="Type_III_PanK"/>
</dbReference>
<feature type="binding site" evidence="16">
    <location>
        <position position="119"/>
    </location>
    <ligand>
        <name>ATP</name>
        <dbReference type="ChEBI" id="CHEBI:30616"/>
    </ligand>
</feature>
<comment type="caution">
    <text evidence="16">Lacks conserved residue(s) required for the propagation of feature annotation.</text>
</comment>
<protein>
    <recommendedName>
        <fullName evidence="15 16">Type III pantothenate kinase</fullName>
        <ecNumber evidence="6 16">2.7.1.33</ecNumber>
    </recommendedName>
    <alternativeName>
        <fullName evidence="16">PanK-III</fullName>
    </alternativeName>
    <alternativeName>
        <fullName evidence="16">Pantothenic acid kinase</fullName>
    </alternativeName>
</protein>
<dbReference type="UniPathway" id="UPA00241">
    <property type="reaction ID" value="UER00352"/>
</dbReference>
<organism evidence="17 18">
    <name type="scientific">Thermomonas hydrothermalis</name>
    <dbReference type="NCBI Taxonomy" id="213588"/>
    <lineage>
        <taxon>Bacteria</taxon>
        <taxon>Pseudomonadati</taxon>
        <taxon>Pseudomonadota</taxon>
        <taxon>Gammaproteobacteria</taxon>
        <taxon>Lysobacterales</taxon>
        <taxon>Lysobacteraceae</taxon>
        <taxon>Thermomonas</taxon>
    </lineage>
</organism>
<evidence type="ECO:0000256" key="4">
    <source>
        <dbReference type="ARBA" id="ARBA00005225"/>
    </source>
</evidence>
<comment type="similarity">
    <text evidence="14 16">Belongs to the type III pantothenate kinase family.</text>
</comment>
<proteinExistence type="inferred from homology"/>
<dbReference type="HAMAP" id="MF_01274">
    <property type="entry name" value="Pantothen_kinase_3"/>
    <property type="match status" value="1"/>
</dbReference>
<dbReference type="Pfam" id="PF03309">
    <property type="entry name" value="Pan_kinase"/>
    <property type="match status" value="1"/>
</dbReference>
<comment type="cofactor">
    <cofactor evidence="2">
        <name>K(+)</name>
        <dbReference type="ChEBI" id="CHEBI:29103"/>
    </cofactor>
</comment>
<evidence type="ECO:0000256" key="16">
    <source>
        <dbReference type="HAMAP-Rule" id="MF_01274"/>
    </source>
</evidence>
<keyword evidence="10 16" id="KW-0418">Kinase</keyword>
<evidence type="ECO:0000256" key="2">
    <source>
        <dbReference type="ARBA" id="ARBA00001958"/>
    </source>
</evidence>
<dbReference type="SUPFAM" id="SSF53067">
    <property type="entry name" value="Actin-like ATPase domain"/>
    <property type="match status" value="2"/>
</dbReference>
<dbReference type="InterPro" id="IPR043129">
    <property type="entry name" value="ATPase_NBD"/>
</dbReference>
<comment type="catalytic activity">
    <reaction evidence="1 16">
        <text>(R)-pantothenate + ATP = (R)-4'-phosphopantothenate + ADP + H(+)</text>
        <dbReference type="Rhea" id="RHEA:16373"/>
        <dbReference type="ChEBI" id="CHEBI:10986"/>
        <dbReference type="ChEBI" id="CHEBI:15378"/>
        <dbReference type="ChEBI" id="CHEBI:29032"/>
        <dbReference type="ChEBI" id="CHEBI:30616"/>
        <dbReference type="ChEBI" id="CHEBI:456216"/>
        <dbReference type="EC" id="2.7.1.33"/>
    </reaction>
</comment>
<feature type="binding site" evidence="16">
    <location>
        <begin position="96"/>
        <end position="99"/>
    </location>
    <ligand>
        <name>substrate</name>
    </ligand>
</feature>
<dbReference type="GO" id="GO:0015937">
    <property type="term" value="P:coenzyme A biosynthetic process"/>
    <property type="evidence" value="ECO:0007669"/>
    <property type="project" value="UniProtKB-UniRule"/>
</dbReference>
<dbReference type="PANTHER" id="PTHR34265:SF1">
    <property type="entry name" value="TYPE III PANTOTHENATE KINASE"/>
    <property type="match status" value="1"/>
</dbReference>
<comment type="subunit">
    <text evidence="5 16">Homodimer.</text>
</comment>
<evidence type="ECO:0000256" key="15">
    <source>
        <dbReference type="ARBA" id="ARBA00040883"/>
    </source>
</evidence>
<evidence type="ECO:0000256" key="6">
    <source>
        <dbReference type="ARBA" id="ARBA00012102"/>
    </source>
</evidence>
<evidence type="ECO:0000256" key="3">
    <source>
        <dbReference type="ARBA" id="ARBA00004496"/>
    </source>
</evidence>
<keyword evidence="11 16" id="KW-0067">ATP-binding</keyword>
<dbReference type="Gene3D" id="3.30.420.40">
    <property type="match status" value="2"/>
</dbReference>
<evidence type="ECO:0000256" key="1">
    <source>
        <dbReference type="ARBA" id="ARBA00001206"/>
    </source>
</evidence>
<dbReference type="GO" id="GO:0005524">
    <property type="term" value="F:ATP binding"/>
    <property type="evidence" value="ECO:0007669"/>
    <property type="project" value="UniProtKB-UniRule"/>
</dbReference>
<evidence type="ECO:0000256" key="11">
    <source>
        <dbReference type="ARBA" id="ARBA00022840"/>
    </source>
</evidence>
<comment type="subcellular location">
    <subcellularLocation>
        <location evidence="3 16">Cytoplasm</location>
    </subcellularLocation>
</comment>
<keyword evidence="8 16" id="KW-0808">Transferase</keyword>